<dbReference type="PRINTS" id="PR00032">
    <property type="entry name" value="HTHARAC"/>
</dbReference>
<dbReference type="InterPro" id="IPR009057">
    <property type="entry name" value="Homeodomain-like_sf"/>
</dbReference>
<comment type="caution">
    <text evidence="5">The sequence shown here is derived from an EMBL/GenBank/DDBJ whole genome shotgun (WGS) entry which is preliminary data.</text>
</comment>
<accession>A0A0A5JNR9</accession>
<dbReference type="PANTHER" id="PTHR43280:SF10">
    <property type="entry name" value="REGULATORY PROTEIN POCR"/>
    <property type="match status" value="1"/>
</dbReference>
<dbReference type="GO" id="GO:0003700">
    <property type="term" value="F:DNA-binding transcription factor activity"/>
    <property type="evidence" value="ECO:0007669"/>
    <property type="project" value="InterPro"/>
</dbReference>
<feature type="domain" description="HTH araC/xylS-type" evidence="4">
    <location>
        <begin position="180"/>
        <end position="278"/>
    </location>
</feature>
<evidence type="ECO:0000256" key="3">
    <source>
        <dbReference type="ARBA" id="ARBA00023163"/>
    </source>
</evidence>
<dbReference type="SUPFAM" id="SSF46689">
    <property type="entry name" value="Homeodomain-like"/>
    <property type="match status" value="2"/>
</dbReference>
<dbReference type="PROSITE" id="PS01124">
    <property type="entry name" value="HTH_ARAC_FAMILY_2"/>
    <property type="match status" value="1"/>
</dbReference>
<dbReference type="EMBL" id="JRWP01000005">
    <property type="protein sequence ID" value="KGY09578.1"/>
    <property type="molecule type" value="Genomic_DNA"/>
</dbReference>
<dbReference type="SMART" id="SM00342">
    <property type="entry name" value="HTH_ARAC"/>
    <property type="match status" value="1"/>
</dbReference>
<dbReference type="Pfam" id="PF12833">
    <property type="entry name" value="HTH_18"/>
    <property type="match status" value="1"/>
</dbReference>
<dbReference type="AlphaFoldDB" id="A0A0A5JNR9"/>
<keyword evidence="2" id="KW-0238">DNA-binding</keyword>
<protein>
    <submittedName>
        <fullName evidence="5">AraC family transcriptional regulator</fullName>
    </submittedName>
</protein>
<proteinExistence type="predicted"/>
<dbReference type="Proteomes" id="UP000030451">
    <property type="component" value="Unassembled WGS sequence"/>
</dbReference>
<dbReference type="STRING" id="379097.SE23_13525"/>
<evidence type="ECO:0000256" key="1">
    <source>
        <dbReference type="ARBA" id="ARBA00023015"/>
    </source>
</evidence>
<gene>
    <name evidence="5" type="ORF">NM06_06970</name>
</gene>
<dbReference type="InterPro" id="IPR020449">
    <property type="entry name" value="Tscrpt_reg_AraC-type_HTH"/>
</dbReference>
<reference evidence="5 6" key="1">
    <citation type="submission" date="2014-10" db="EMBL/GenBank/DDBJ databases">
        <title>Genome sequencing of Vibrio sinaloensis T08.</title>
        <authorList>
            <person name="Chan K.-G."/>
            <person name="Mohamad N.I."/>
        </authorList>
    </citation>
    <scope>NUCLEOTIDE SEQUENCE [LARGE SCALE GENOMIC DNA]</scope>
    <source>
        <strain evidence="5 6">T08</strain>
    </source>
</reference>
<dbReference type="PANTHER" id="PTHR43280">
    <property type="entry name" value="ARAC-FAMILY TRANSCRIPTIONAL REGULATOR"/>
    <property type="match status" value="1"/>
</dbReference>
<keyword evidence="1" id="KW-0805">Transcription regulation</keyword>
<name>A0A0A5JNR9_PHOS4</name>
<evidence type="ECO:0000259" key="4">
    <source>
        <dbReference type="PROSITE" id="PS01124"/>
    </source>
</evidence>
<dbReference type="RefSeq" id="WP_005470584.1">
    <property type="nucleotide sequence ID" value="NZ_JAVHXF010000070.1"/>
</dbReference>
<organism evidence="5 6">
    <name type="scientific">Photobacterium sp. (strain ATCC 43367)</name>
    <dbReference type="NCBI Taxonomy" id="379097"/>
    <lineage>
        <taxon>Bacteria</taxon>
        <taxon>Pseudomonadati</taxon>
        <taxon>Pseudomonadota</taxon>
        <taxon>Gammaproteobacteria</taxon>
        <taxon>Vibrionales</taxon>
        <taxon>Vibrionaceae</taxon>
        <taxon>Vibrio</taxon>
        <taxon>Vibrio oreintalis group</taxon>
    </lineage>
</organism>
<dbReference type="PROSITE" id="PS00041">
    <property type="entry name" value="HTH_ARAC_FAMILY_1"/>
    <property type="match status" value="1"/>
</dbReference>
<evidence type="ECO:0000313" key="6">
    <source>
        <dbReference type="Proteomes" id="UP000030451"/>
    </source>
</evidence>
<dbReference type="Gene3D" id="1.10.10.60">
    <property type="entry name" value="Homeodomain-like"/>
    <property type="match status" value="2"/>
</dbReference>
<dbReference type="OrthoDB" id="1050625at2"/>
<evidence type="ECO:0000313" key="5">
    <source>
        <dbReference type="EMBL" id="KGY09578.1"/>
    </source>
</evidence>
<dbReference type="InterPro" id="IPR018060">
    <property type="entry name" value="HTH_AraC"/>
</dbReference>
<sequence>MVFHDLISSVLNEREPFHNIWFAGDFHTPPAFSYQVNFPRLELVLDGEYVNEMETHERKVTNIVAKAGDAIFIPPNCWNKPDWDTNCSVLSMLFGRRQLGLSLVSKRKGEASFYDIQKHSIQTRSGFAIDNILEALSSLARENNKKPMDELLLQALLQYSKTMLDAPIEQSHSRVQDLYQGICIYIQENFHRQITRDSIATRFSISSNHLSRLFRQQGHMTLADYITWVRIDRAKFMLKKYNFKLNEVAMRCGFKDVNYFCRVFKNRTGRTPTEYRGSV</sequence>
<dbReference type="FunFam" id="1.10.10.60:FF:000444">
    <property type="entry name" value="AraC family transcriptional regulator"/>
    <property type="match status" value="1"/>
</dbReference>
<evidence type="ECO:0000256" key="2">
    <source>
        <dbReference type="ARBA" id="ARBA00023125"/>
    </source>
</evidence>
<keyword evidence="3" id="KW-0804">Transcription</keyword>
<dbReference type="GO" id="GO:0043565">
    <property type="term" value="F:sequence-specific DNA binding"/>
    <property type="evidence" value="ECO:0007669"/>
    <property type="project" value="InterPro"/>
</dbReference>
<dbReference type="InterPro" id="IPR018062">
    <property type="entry name" value="HTH_AraC-typ_CS"/>
</dbReference>